<organism evidence="2 3">
    <name type="scientific">Leucothrix pacifica</name>
    <dbReference type="NCBI Taxonomy" id="1247513"/>
    <lineage>
        <taxon>Bacteria</taxon>
        <taxon>Pseudomonadati</taxon>
        <taxon>Pseudomonadota</taxon>
        <taxon>Gammaproteobacteria</taxon>
        <taxon>Thiotrichales</taxon>
        <taxon>Thiotrichaceae</taxon>
        <taxon>Leucothrix</taxon>
    </lineage>
</organism>
<dbReference type="Pfam" id="PF03050">
    <property type="entry name" value="DDE_Tnp_IS66"/>
    <property type="match status" value="1"/>
</dbReference>
<protein>
    <recommendedName>
        <fullName evidence="1">Transposase IS66 central domain-containing protein</fullName>
    </recommendedName>
</protein>
<gene>
    <name evidence="2" type="ORF">DKW60_12035</name>
</gene>
<keyword evidence="3" id="KW-1185">Reference proteome</keyword>
<proteinExistence type="predicted"/>
<evidence type="ECO:0000259" key="1">
    <source>
        <dbReference type="Pfam" id="PF03050"/>
    </source>
</evidence>
<dbReference type="Proteomes" id="UP000245539">
    <property type="component" value="Unassembled WGS sequence"/>
</dbReference>
<dbReference type="InterPro" id="IPR004291">
    <property type="entry name" value="Transposase_IS66_central"/>
</dbReference>
<dbReference type="AlphaFoldDB" id="A0A317CDT2"/>
<feature type="domain" description="Transposase IS66 central" evidence="1">
    <location>
        <begin position="20"/>
        <end position="48"/>
    </location>
</feature>
<reference evidence="2 3" key="1">
    <citation type="submission" date="2018-05" db="EMBL/GenBank/DDBJ databases">
        <title>Leucothrix arctica sp. nov., isolated from Arctic seawater.</title>
        <authorList>
            <person name="Choi A."/>
            <person name="Baek K."/>
        </authorList>
    </citation>
    <scope>NUCLEOTIDE SEQUENCE [LARGE SCALE GENOMIC DNA]</scope>
    <source>
        <strain evidence="2 3">JCM 18388</strain>
    </source>
</reference>
<evidence type="ECO:0000313" key="2">
    <source>
        <dbReference type="EMBL" id="PWQ96845.1"/>
    </source>
</evidence>
<comment type="caution">
    <text evidence="2">The sequence shown here is derived from an EMBL/GenBank/DDBJ whole genome shotgun (WGS) entry which is preliminary data.</text>
</comment>
<sequence>MPRVSQLCRLCKYCIPEILARTLRYVGQGDRTMDNNAAENAIRPFVIGP</sequence>
<dbReference type="EMBL" id="QGKM01000033">
    <property type="protein sequence ID" value="PWQ96845.1"/>
    <property type="molecule type" value="Genomic_DNA"/>
</dbReference>
<accession>A0A317CDT2</accession>
<name>A0A317CDT2_9GAMM</name>
<evidence type="ECO:0000313" key="3">
    <source>
        <dbReference type="Proteomes" id="UP000245539"/>
    </source>
</evidence>